<dbReference type="InterPro" id="IPR007219">
    <property type="entry name" value="XnlR_reg_dom"/>
</dbReference>
<reference evidence="10" key="1">
    <citation type="journal article" date="2020" name="Phytopathology">
        <title>Genome sequence of the chestnut blight fungus Cryphonectria parasitica EP155: A fundamental resource for an archetypical invasive plant pathogen.</title>
        <authorList>
            <person name="Crouch J.A."/>
            <person name="Dawe A."/>
            <person name="Aerts A."/>
            <person name="Barry K."/>
            <person name="Churchill A.C.L."/>
            <person name="Grimwood J."/>
            <person name="Hillman B."/>
            <person name="Milgroom M.G."/>
            <person name="Pangilinan J."/>
            <person name="Smith M."/>
            <person name="Salamov A."/>
            <person name="Schmutz J."/>
            <person name="Yadav J."/>
            <person name="Grigoriev I.V."/>
            <person name="Nuss D."/>
        </authorList>
    </citation>
    <scope>NUCLEOTIDE SEQUENCE</scope>
    <source>
        <strain evidence="10">EP155</strain>
    </source>
</reference>
<keyword evidence="2" id="KW-0479">Metal-binding</keyword>
<feature type="compositionally biased region" description="Low complexity" evidence="8">
    <location>
        <begin position="181"/>
        <end position="194"/>
    </location>
</feature>
<dbReference type="InterPro" id="IPR001138">
    <property type="entry name" value="Zn2Cys6_DnaBD"/>
</dbReference>
<keyword evidence="6" id="KW-0804">Transcription</keyword>
<dbReference type="EMBL" id="MU032348">
    <property type="protein sequence ID" value="KAF3764375.1"/>
    <property type="molecule type" value="Genomic_DNA"/>
</dbReference>
<organism evidence="10 11">
    <name type="scientific">Cryphonectria parasitica (strain ATCC 38755 / EP155)</name>
    <dbReference type="NCBI Taxonomy" id="660469"/>
    <lineage>
        <taxon>Eukaryota</taxon>
        <taxon>Fungi</taxon>
        <taxon>Dikarya</taxon>
        <taxon>Ascomycota</taxon>
        <taxon>Pezizomycotina</taxon>
        <taxon>Sordariomycetes</taxon>
        <taxon>Sordariomycetidae</taxon>
        <taxon>Diaporthales</taxon>
        <taxon>Cryphonectriaceae</taxon>
        <taxon>Cryphonectria-Endothia species complex</taxon>
        <taxon>Cryphonectria</taxon>
    </lineage>
</organism>
<feature type="compositionally biased region" description="Polar residues" evidence="8">
    <location>
        <begin position="707"/>
        <end position="723"/>
    </location>
</feature>
<dbReference type="SMART" id="SM00066">
    <property type="entry name" value="GAL4"/>
    <property type="match status" value="1"/>
</dbReference>
<protein>
    <recommendedName>
        <fullName evidence="9">Zn(2)-C6 fungal-type domain-containing protein</fullName>
    </recommendedName>
</protein>
<dbReference type="PANTHER" id="PTHR31313:SF79">
    <property type="entry name" value="C6 FINGER DOMAIN-CONTAINING PROTEIN"/>
    <property type="match status" value="1"/>
</dbReference>
<proteinExistence type="predicted"/>
<dbReference type="InterPro" id="IPR051615">
    <property type="entry name" value="Transcr_Regulatory_Elem"/>
</dbReference>
<feature type="compositionally biased region" description="Polar residues" evidence="8">
    <location>
        <begin position="12"/>
        <end position="22"/>
    </location>
</feature>
<dbReference type="CDD" id="cd12148">
    <property type="entry name" value="fungal_TF_MHR"/>
    <property type="match status" value="1"/>
</dbReference>
<keyword evidence="11" id="KW-1185">Reference proteome</keyword>
<comment type="caution">
    <text evidence="10">The sequence shown here is derived from an EMBL/GenBank/DDBJ whole genome shotgun (WGS) entry which is preliminary data.</text>
</comment>
<evidence type="ECO:0000256" key="1">
    <source>
        <dbReference type="ARBA" id="ARBA00004123"/>
    </source>
</evidence>
<keyword evidence="3" id="KW-0862">Zinc</keyword>
<evidence type="ECO:0000256" key="7">
    <source>
        <dbReference type="ARBA" id="ARBA00023242"/>
    </source>
</evidence>
<accession>A0A9P5CNW8</accession>
<feature type="region of interest" description="Disordered" evidence="8">
    <location>
        <begin position="758"/>
        <end position="822"/>
    </location>
</feature>
<feature type="compositionally biased region" description="Polar residues" evidence="8">
    <location>
        <begin position="200"/>
        <end position="219"/>
    </location>
</feature>
<evidence type="ECO:0000256" key="6">
    <source>
        <dbReference type="ARBA" id="ARBA00023163"/>
    </source>
</evidence>
<feature type="compositionally biased region" description="Low complexity" evidence="8">
    <location>
        <begin position="758"/>
        <end position="772"/>
    </location>
</feature>
<dbReference type="GeneID" id="63832360"/>
<feature type="compositionally biased region" description="Polar residues" evidence="8">
    <location>
        <begin position="791"/>
        <end position="806"/>
    </location>
</feature>
<evidence type="ECO:0000256" key="2">
    <source>
        <dbReference type="ARBA" id="ARBA00022723"/>
    </source>
</evidence>
<feature type="compositionally biased region" description="Polar residues" evidence="8">
    <location>
        <begin position="773"/>
        <end position="784"/>
    </location>
</feature>
<dbReference type="RefSeq" id="XP_040775336.1">
    <property type="nucleotide sequence ID" value="XM_040915231.1"/>
</dbReference>
<dbReference type="Pfam" id="PF04082">
    <property type="entry name" value="Fungal_trans"/>
    <property type="match status" value="1"/>
</dbReference>
<sequence length="893" mass="99720">MSNDPSVRRLLPQSSQMTNFSFAPQPYHQPRETQKNYVFVDEHNRHKRLKVMRACEGCRRRKIKCDAATTNTWPCSACIRLKLHCVRPNGYDGAAEPQVFEPTRPEYESVGVHDFRPPLNMPPPHMLAGTPDAASMYAPKAASYSGPSGLYQPMQYADHSPVATGMHYTTIPPPVGVVDNSFAASQSQPQGQPSLFPNAHVQQGNRPDSPPETYTSETYGPQDLSEILGTLKLNDAGTAPYLNNKLRIRTQGEEEPLLPEDDEYKTSLPPLISGPGHKVRIPPELMLDEETSLHYFDAFFTHVHPYIPVLDRTTFYRQWQTDRESISPLVLEAMFALAGRIMDEPGEGQQWLALATRHADSFLDIPRLSTLQALLLMLKAREAAPRRGYFYRSWMSIVQCVQMGKELGLDDHYEDHKAGRSCNSSPADCGLKTRIWQTIFVCETMIGSAQDYQVTRNFTYMVRLVRNIARMNRVYSRIHKHKDWTGDPELASLNPEVTAWMTDLPNDLAVNYPPDGSPPWLPSAFLGNMHSYYYLSVILLHRPQLQQFNPSSMDGQWKHHMLLCYNAAKNLCRLQEAILQSYGLNGLQCMQRGLHFTLYCILSCIVLHLVALTSPDPDLNTDAREYMTRHMRLLEKCTHTWTMPEMKKQIESIREAFSADTRKPFVLRTTFPYGSPQSTTRLSPAQTSPGDYARRGPMRASVDHRQQQTIDTQGAVQHSQVSYPGQHPITPPISAGPVDLKSDSPAAQSLAMMATSAAAQSSATQAPSLQPSMSMTTDGSTGWNPTRIFDQWNSSFGTPSAQSTPVTGAPPSSSSLSLPNSGAAEVPTIQDIQHVHATVPSVAAAAATQQISPHSQYSAPPIQTFITPTMWQESVASVYEGGLKRSWDYDARR</sequence>
<dbReference type="GO" id="GO:0005634">
    <property type="term" value="C:nucleus"/>
    <property type="evidence" value="ECO:0007669"/>
    <property type="project" value="UniProtKB-SubCell"/>
</dbReference>
<name>A0A9P5CNW8_CRYP1</name>
<dbReference type="Gene3D" id="4.10.240.10">
    <property type="entry name" value="Zn(2)-C6 fungal-type DNA-binding domain"/>
    <property type="match status" value="1"/>
</dbReference>
<evidence type="ECO:0000313" key="11">
    <source>
        <dbReference type="Proteomes" id="UP000803844"/>
    </source>
</evidence>
<gene>
    <name evidence="10" type="ORF">M406DRAFT_107309</name>
</gene>
<dbReference type="PROSITE" id="PS00463">
    <property type="entry name" value="ZN2_CY6_FUNGAL_1"/>
    <property type="match status" value="1"/>
</dbReference>
<keyword evidence="4" id="KW-0805">Transcription regulation</keyword>
<evidence type="ECO:0000259" key="9">
    <source>
        <dbReference type="PROSITE" id="PS50048"/>
    </source>
</evidence>
<dbReference type="GO" id="GO:0008270">
    <property type="term" value="F:zinc ion binding"/>
    <property type="evidence" value="ECO:0007669"/>
    <property type="project" value="InterPro"/>
</dbReference>
<keyword evidence="7" id="KW-0539">Nucleus</keyword>
<dbReference type="GO" id="GO:0006351">
    <property type="term" value="P:DNA-templated transcription"/>
    <property type="evidence" value="ECO:0007669"/>
    <property type="project" value="InterPro"/>
</dbReference>
<evidence type="ECO:0000256" key="5">
    <source>
        <dbReference type="ARBA" id="ARBA00023125"/>
    </source>
</evidence>
<keyword evidence="5" id="KW-0238">DNA-binding</keyword>
<dbReference type="Proteomes" id="UP000803844">
    <property type="component" value="Unassembled WGS sequence"/>
</dbReference>
<evidence type="ECO:0000256" key="3">
    <source>
        <dbReference type="ARBA" id="ARBA00022833"/>
    </source>
</evidence>
<evidence type="ECO:0000313" key="10">
    <source>
        <dbReference type="EMBL" id="KAF3764375.1"/>
    </source>
</evidence>
<dbReference type="AlphaFoldDB" id="A0A9P5CNW8"/>
<dbReference type="InterPro" id="IPR036864">
    <property type="entry name" value="Zn2-C6_fun-type_DNA-bd_sf"/>
</dbReference>
<dbReference type="CDD" id="cd00067">
    <property type="entry name" value="GAL4"/>
    <property type="match status" value="1"/>
</dbReference>
<dbReference type="OrthoDB" id="2283631at2759"/>
<evidence type="ECO:0000256" key="4">
    <source>
        <dbReference type="ARBA" id="ARBA00023015"/>
    </source>
</evidence>
<dbReference type="GO" id="GO:0000981">
    <property type="term" value="F:DNA-binding transcription factor activity, RNA polymerase II-specific"/>
    <property type="evidence" value="ECO:0007669"/>
    <property type="project" value="InterPro"/>
</dbReference>
<evidence type="ECO:0000256" key="8">
    <source>
        <dbReference type="SAM" id="MobiDB-lite"/>
    </source>
</evidence>
<dbReference type="GO" id="GO:0003677">
    <property type="term" value="F:DNA binding"/>
    <property type="evidence" value="ECO:0007669"/>
    <property type="project" value="UniProtKB-KW"/>
</dbReference>
<dbReference type="SUPFAM" id="SSF57701">
    <property type="entry name" value="Zn2/Cys6 DNA-binding domain"/>
    <property type="match status" value="1"/>
</dbReference>
<feature type="region of interest" description="Disordered" evidence="8">
    <location>
        <begin position="179"/>
        <end position="220"/>
    </location>
</feature>
<feature type="compositionally biased region" description="Low complexity" evidence="8">
    <location>
        <begin position="810"/>
        <end position="821"/>
    </location>
</feature>
<dbReference type="PANTHER" id="PTHR31313">
    <property type="entry name" value="TY1 ENHANCER ACTIVATOR"/>
    <property type="match status" value="1"/>
</dbReference>
<feature type="compositionally biased region" description="Polar residues" evidence="8">
    <location>
        <begin position="675"/>
        <end position="689"/>
    </location>
</feature>
<comment type="subcellular location">
    <subcellularLocation>
        <location evidence="1">Nucleus</location>
    </subcellularLocation>
</comment>
<dbReference type="Pfam" id="PF00172">
    <property type="entry name" value="Zn_clus"/>
    <property type="match status" value="1"/>
</dbReference>
<dbReference type="PROSITE" id="PS50048">
    <property type="entry name" value="ZN2_CY6_FUNGAL_2"/>
    <property type="match status" value="1"/>
</dbReference>
<feature type="region of interest" description="Disordered" evidence="8">
    <location>
        <begin position="669"/>
        <end position="743"/>
    </location>
</feature>
<feature type="region of interest" description="Disordered" evidence="8">
    <location>
        <begin position="1"/>
        <end position="31"/>
    </location>
</feature>
<feature type="domain" description="Zn(2)-C6 fungal-type" evidence="9">
    <location>
        <begin position="54"/>
        <end position="87"/>
    </location>
</feature>